<comment type="caution">
    <text evidence="8">The sequence shown here is derived from an EMBL/GenBank/DDBJ whole genome shotgun (WGS) entry which is preliminary data.</text>
</comment>
<evidence type="ECO:0000256" key="4">
    <source>
        <dbReference type="ARBA" id="ARBA00022989"/>
    </source>
</evidence>
<dbReference type="InterPro" id="IPR027022">
    <property type="entry name" value="ABC_permease_BceB-typ"/>
</dbReference>
<evidence type="ECO:0000313" key="8">
    <source>
        <dbReference type="EMBL" id="HJC63694.1"/>
    </source>
</evidence>
<feature type="transmembrane region" description="Helical" evidence="6">
    <location>
        <begin position="284"/>
        <end position="311"/>
    </location>
</feature>
<evidence type="ECO:0000256" key="1">
    <source>
        <dbReference type="ARBA" id="ARBA00004651"/>
    </source>
</evidence>
<dbReference type="Proteomes" id="UP000823886">
    <property type="component" value="Unassembled WGS sequence"/>
</dbReference>
<feature type="domain" description="ABC3 transporter permease C-terminal" evidence="7">
    <location>
        <begin position="63"/>
        <end position="180"/>
    </location>
</feature>
<dbReference type="Pfam" id="PF02687">
    <property type="entry name" value="FtsX"/>
    <property type="match status" value="1"/>
</dbReference>
<feature type="transmembrane region" description="Helical" evidence="6">
    <location>
        <begin position="162"/>
        <end position="181"/>
    </location>
</feature>
<evidence type="ECO:0000256" key="2">
    <source>
        <dbReference type="ARBA" id="ARBA00022475"/>
    </source>
</evidence>
<evidence type="ECO:0000259" key="7">
    <source>
        <dbReference type="Pfam" id="PF02687"/>
    </source>
</evidence>
<dbReference type="PANTHER" id="PTHR46795:SF3">
    <property type="entry name" value="ABC TRANSPORTER PERMEASE"/>
    <property type="match status" value="1"/>
</dbReference>
<reference evidence="8" key="2">
    <citation type="submission" date="2021-04" db="EMBL/GenBank/DDBJ databases">
        <authorList>
            <person name="Gilroy R."/>
        </authorList>
    </citation>
    <scope>NUCLEOTIDE SEQUENCE</scope>
    <source>
        <strain evidence="8">ChiBcec2-3848</strain>
    </source>
</reference>
<keyword evidence="5 6" id="KW-0472">Membrane</keyword>
<feature type="transmembrane region" description="Helical" evidence="6">
    <location>
        <begin position="202"/>
        <end position="221"/>
    </location>
</feature>
<dbReference type="GO" id="GO:0005886">
    <property type="term" value="C:plasma membrane"/>
    <property type="evidence" value="ECO:0007669"/>
    <property type="project" value="UniProtKB-SubCell"/>
</dbReference>
<keyword evidence="4 6" id="KW-1133">Transmembrane helix</keyword>
<protein>
    <submittedName>
        <fullName evidence="8">ABC transporter permease</fullName>
    </submittedName>
</protein>
<feature type="transmembrane region" description="Helical" evidence="6">
    <location>
        <begin position="58"/>
        <end position="79"/>
    </location>
</feature>
<dbReference type="GO" id="GO:0055085">
    <property type="term" value="P:transmembrane transport"/>
    <property type="evidence" value="ECO:0007669"/>
    <property type="project" value="InterPro"/>
</dbReference>
<comment type="subcellular location">
    <subcellularLocation>
        <location evidence="1">Cell membrane</location>
        <topology evidence="1">Multi-pass membrane protein</topology>
    </subcellularLocation>
</comment>
<evidence type="ECO:0000256" key="3">
    <source>
        <dbReference type="ARBA" id="ARBA00022692"/>
    </source>
</evidence>
<dbReference type="AlphaFoldDB" id="A0A9D2PNY5"/>
<evidence type="ECO:0000256" key="6">
    <source>
        <dbReference type="SAM" id="Phobius"/>
    </source>
</evidence>
<reference evidence="8" key="1">
    <citation type="journal article" date="2021" name="PeerJ">
        <title>Extensive microbial diversity within the chicken gut microbiome revealed by metagenomics and culture.</title>
        <authorList>
            <person name="Gilroy R."/>
            <person name="Ravi A."/>
            <person name="Getino M."/>
            <person name="Pursley I."/>
            <person name="Horton D.L."/>
            <person name="Alikhan N.F."/>
            <person name="Baker D."/>
            <person name="Gharbi K."/>
            <person name="Hall N."/>
            <person name="Watson M."/>
            <person name="Adriaenssens E.M."/>
            <person name="Foster-Nyarko E."/>
            <person name="Jarju S."/>
            <person name="Secka A."/>
            <person name="Antonio M."/>
            <person name="Oren A."/>
            <person name="Chaudhuri R.R."/>
            <person name="La Ragione R."/>
            <person name="Hildebrand F."/>
            <person name="Pallen M.J."/>
        </authorList>
    </citation>
    <scope>NUCLEOTIDE SEQUENCE</scope>
    <source>
        <strain evidence="8">ChiBcec2-3848</strain>
    </source>
</reference>
<dbReference type="InterPro" id="IPR052536">
    <property type="entry name" value="ABC-4_Integral_Memb_Prot"/>
</dbReference>
<dbReference type="PIRSF" id="PIRSF018968">
    <property type="entry name" value="ABC_permease_BceB"/>
    <property type="match status" value="1"/>
</dbReference>
<feature type="transmembrane region" description="Helical" evidence="6">
    <location>
        <begin position="17"/>
        <end position="37"/>
    </location>
</feature>
<name>A0A9D2PNY5_9FIRM</name>
<feature type="transmembrane region" description="Helical" evidence="6">
    <location>
        <begin position="117"/>
        <end position="142"/>
    </location>
</feature>
<sequence length="594" mass="65594">MLFSLAVKNLKKSTRDYLIYFFTLVLGIGVFYIFNAIETQTAMLEISRTKALILDTMNAGLSSVSFLVSLTLGYLIVYASRFMLKKRKKEFAVYLTLGMGKGRIAVMLWLETAGVGVMSLAVGLLAGAGLSQLMSLAVANLFQADVSRYAFVFSGKAAAKSIGYFLVIYLVVMVFNTWGVGRAKLIDFMTDGRKKEKNLLKHPLLSGAVFLFAWILLGTAYYNVTANQDAMGSFAQMLQQIAMGIAGTFLVFWSLAGLLAWGVRKLSGVYYRKLNSFVFAELSAKLNSTVASCSIICLLLFMTVCIFFTAISRKEYKGQQLKELAPADLSLSKGLADGSSIEAVLAQQGIGAGDWKEQAQAVTWQSPEVTNRLLLGDLVRRLDYGEFADQQTELIHVSDYNRMAEFYGNPCYTLKEDEFLMVAEAEGFTRTFDLGMEGGCSIELQGRTLHARETVCQEGFLMMSYDRNNTGFLLIPDSIQLPDSARYKEYLAADYADSSAESVERMEEFFQNGAVVSEGKEEPVRAVTRRNIADDSIGTSAMYIFLGLYVGICFLISGSAVLALKMLSDAADSREKYRVLRKLGCSQKAVFQAL</sequence>
<proteinExistence type="predicted"/>
<dbReference type="EMBL" id="DWVZ01000115">
    <property type="protein sequence ID" value="HJC63694.1"/>
    <property type="molecule type" value="Genomic_DNA"/>
</dbReference>
<evidence type="ECO:0000313" key="9">
    <source>
        <dbReference type="Proteomes" id="UP000823886"/>
    </source>
</evidence>
<organism evidence="8 9">
    <name type="scientific">Candidatus Blautia merdavium</name>
    <dbReference type="NCBI Taxonomy" id="2838494"/>
    <lineage>
        <taxon>Bacteria</taxon>
        <taxon>Bacillati</taxon>
        <taxon>Bacillota</taxon>
        <taxon>Clostridia</taxon>
        <taxon>Lachnospirales</taxon>
        <taxon>Lachnospiraceae</taxon>
        <taxon>Blautia</taxon>
    </lineage>
</organism>
<accession>A0A9D2PNY5</accession>
<keyword evidence="3 6" id="KW-0812">Transmembrane</keyword>
<keyword evidence="2" id="KW-1003">Cell membrane</keyword>
<dbReference type="PANTHER" id="PTHR46795">
    <property type="entry name" value="ABC TRANSPORTER PERMEASE-RELATED-RELATED"/>
    <property type="match status" value="1"/>
</dbReference>
<dbReference type="InterPro" id="IPR003838">
    <property type="entry name" value="ABC3_permease_C"/>
</dbReference>
<gene>
    <name evidence="8" type="ORF">H9753_08765</name>
</gene>
<evidence type="ECO:0000256" key="5">
    <source>
        <dbReference type="ARBA" id="ARBA00023136"/>
    </source>
</evidence>
<feature type="transmembrane region" description="Helical" evidence="6">
    <location>
        <begin position="241"/>
        <end position="263"/>
    </location>
</feature>
<feature type="transmembrane region" description="Helical" evidence="6">
    <location>
        <begin position="541"/>
        <end position="564"/>
    </location>
</feature>
<feature type="non-terminal residue" evidence="8">
    <location>
        <position position="594"/>
    </location>
</feature>